<dbReference type="RefSeq" id="XP_022932472.1">
    <property type="nucleotide sequence ID" value="XM_023076704.1"/>
</dbReference>
<evidence type="ECO:0000256" key="1">
    <source>
        <dbReference type="ARBA" id="ARBA00022729"/>
    </source>
</evidence>
<keyword evidence="1" id="KW-0732">Signal</keyword>
<feature type="domain" description="Pectinesterase inhibitor" evidence="4">
    <location>
        <begin position="15"/>
        <end position="142"/>
    </location>
</feature>
<dbReference type="InterPro" id="IPR052421">
    <property type="entry name" value="PCW_Enzyme_Inhibitor"/>
</dbReference>
<dbReference type="InterPro" id="IPR035513">
    <property type="entry name" value="Invertase/methylesterase_inhib"/>
</dbReference>
<protein>
    <submittedName>
        <fullName evidence="6">Pectinesterase inhibitor-like</fullName>
    </submittedName>
</protein>
<name>A0A6J1EWS7_CUCMO</name>
<dbReference type="GO" id="GO:0046910">
    <property type="term" value="F:pectinesterase inhibitor activity"/>
    <property type="evidence" value="ECO:0007669"/>
    <property type="project" value="InterPro"/>
</dbReference>
<dbReference type="SMART" id="SM00856">
    <property type="entry name" value="PMEI"/>
    <property type="match status" value="1"/>
</dbReference>
<evidence type="ECO:0000313" key="5">
    <source>
        <dbReference type="Proteomes" id="UP000504609"/>
    </source>
</evidence>
<keyword evidence="5" id="KW-1185">Reference proteome</keyword>
<dbReference type="PANTHER" id="PTHR36710:SF4">
    <property type="entry name" value="PLANT INVERTASE_PECTIN METHYLESTERASE INHIBITOR SUPERFAMILY PROTEIN"/>
    <property type="match status" value="1"/>
</dbReference>
<reference evidence="6" key="1">
    <citation type="submission" date="2025-08" db="UniProtKB">
        <authorList>
            <consortium name="RefSeq"/>
        </authorList>
    </citation>
    <scope>IDENTIFICATION</scope>
    <source>
        <tissue evidence="6">Young leaves</tissue>
    </source>
</reference>
<gene>
    <name evidence="6" type="primary">LOC111438878</name>
</gene>
<comment type="similarity">
    <text evidence="3">Belongs to the PMEI family.</text>
</comment>
<dbReference type="Pfam" id="PF04043">
    <property type="entry name" value="PMEI"/>
    <property type="match status" value="1"/>
</dbReference>
<dbReference type="KEGG" id="cmos:111438878"/>
<evidence type="ECO:0000256" key="2">
    <source>
        <dbReference type="ARBA" id="ARBA00023157"/>
    </source>
</evidence>
<evidence type="ECO:0000259" key="4">
    <source>
        <dbReference type="SMART" id="SM00856"/>
    </source>
</evidence>
<keyword evidence="2" id="KW-1015">Disulfide bond</keyword>
<dbReference type="Gene3D" id="1.20.140.40">
    <property type="entry name" value="Invertase/pectin methylesterase inhibitor family protein"/>
    <property type="match status" value="1"/>
</dbReference>
<dbReference type="PANTHER" id="PTHR36710">
    <property type="entry name" value="PECTINESTERASE INHIBITOR-LIKE"/>
    <property type="match status" value="1"/>
</dbReference>
<dbReference type="GeneID" id="111438878"/>
<dbReference type="CDD" id="cd15797">
    <property type="entry name" value="PMEI"/>
    <property type="match status" value="1"/>
</dbReference>
<dbReference type="Proteomes" id="UP000504609">
    <property type="component" value="Unplaced"/>
</dbReference>
<dbReference type="SUPFAM" id="SSF101148">
    <property type="entry name" value="Plant invertase/pectin methylesterase inhibitor"/>
    <property type="match status" value="1"/>
</dbReference>
<organism evidence="5 6">
    <name type="scientific">Cucurbita moschata</name>
    <name type="common">Winter crookneck squash</name>
    <name type="synonym">Cucurbita pepo var. moschata</name>
    <dbReference type="NCBI Taxonomy" id="3662"/>
    <lineage>
        <taxon>Eukaryota</taxon>
        <taxon>Viridiplantae</taxon>
        <taxon>Streptophyta</taxon>
        <taxon>Embryophyta</taxon>
        <taxon>Tracheophyta</taxon>
        <taxon>Spermatophyta</taxon>
        <taxon>Magnoliopsida</taxon>
        <taxon>eudicotyledons</taxon>
        <taxon>Gunneridae</taxon>
        <taxon>Pentapetalae</taxon>
        <taxon>rosids</taxon>
        <taxon>fabids</taxon>
        <taxon>Cucurbitales</taxon>
        <taxon>Cucurbitaceae</taxon>
        <taxon>Cucurbiteae</taxon>
        <taxon>Cucurbita</taxon>
    </lineage>
</organism>
<sequence length="150" mass="16095">MAEVIILWAGKARVAPMDANEEENVCTTDLKELANFTLNFAQDKASQSRALAQSLASKAADPKLKEHYDACAKHFDDAAEDMVDGKNSLEFGDYGLVNITATAAMSDVDNCLDSFAQPPKDPSALFDNGKAVKDICSIILVIADLLLGRA</sequence>
<dbReference type="InterPro" id="IPR034086">
    <property type="entry name" value="PMEI_plant"/>
</dbReference>
<accession>A0A6J1EWS7</accession>
<dbReference type="AlphaFoldDB" id="A0A6J1EWS7"/>
<proteinExistence type="inferred from homology"/>
<evidence type="ECO:0000313" key="6">
    <source>
        <dbReference type="RefSeq" id="XP_022932472.1"/>
    </source>
</evidence>
<dbReference type="InterPro" id="IPR006501">
    <property type="entry name" value="Pectinesterase_inhib_dom"/>
</dbReference>
<evidence type="ECO:0000256" key="3">
    <source>
        <dbReference type="ARBA" id="ARBA00038471"/>
    </source>
</evidence>
<dbReference type="NCBIfam" id="TIGR01614">
    <property type="entry name" value="PME_inhib"/>
    <property type="match status" value="1"/>
</dbReference>